<evidence type="ECO:0000256" key="3">
    <source>
        <dbReference type="ARBA" id="ARBA00023163"/>
    </source>
</evidence>
<dbReference type="SUPFAM" id="SSF48498">
    <property type="entry name" value="Tetracyclin repressor-like, C-terminal domain"/>
    <property type="match status" value="1"/>
</dbReference>
<sequence length="204" mass="23841">MGISDRKEREKQEMKKLIIDAALRMFVEDGYEKTSIRNIADRIEYSPGTIYLYYKDKDELLYAVQKEAFSKMLETFQREATSRSPWKRLEQIAYSYVNFGIKHPDLYDLMFIIRAPMNTAEEKGDWDNGDACFNYLTDTIGECMEKGLLRYSDPRVAALSIWSMGHGLVSLQVRCRFKVMQLSDDQVSNMIHLSIKEFLRTIKA</sequence>
<evidence type="ECO:0000313" key="7">
    <source>
        <dbReference type="Proteomes" id="UP000679126"/>
    </source>
</evidence>
<keyword evidence="3" id="KW-0804">Transcription</keyword>
<dbReference type="RefSeq" id="WP_209147182.1">
    <property type="nucleotide sequence ID" value="NZ_JAGHKP010000003.1"/>
</dbReference>
<proteinExistence type="predicted"/>
<dbReference type="SUPFAM" id="SSF46689">
    <property type="entry name" value="Homeodomain-like"/>
    <property type="match status" value="1"/>
</dbReference>
<name>A0ABS3YH93_9BACT</name>
<protein>
    <submittedName>
        <fullName evidence="6">TetR/AcrR family transcriptional regulator</fullName>
    </submittedName>
</protein>
<dbReference type="Pfam" id="PF13305">
    <property type="entry name" value="TetR_C_33"/>
    <property type="match status" value="1"/>
</dbReference>
<dbReference type="InterPro" id="IPR036271">
    <property type="entry name" value="Tet_transcr_reg_TetR-rel_C_sf"/>
</dbReference>
<keyword evidence="7" id="KW-1185">Reference proteome</keyword>
<feature type="DNA-binding region" description="H-T-H motif" evidence="4">
    <location>
        <begin position="35"/>
        <end position="54"/>
    </location>
</feature>
<organism evidence="6 7">
    <name type="scientific">Chitinophaga chungangae</name>
    <dbReference type="NCBI Taxonomy" id="2821488"/>
    <lineage>
        <taxon>Bacteria</taxon>
        <taxon>Pseudomonadati</taxon>
        <taxon>Bacteroidota</taxon>
        <taxon>Chitinophagia</taxon>
        <taxon>Chitinophagales</taxon>
        <taxon>Chitinophagaceae</taxon>
        <taxon>Chitinophaga</taxon>
    </lineage>
</organism>
<dbReference type="InterPro" id="IPR009057">
    <property type="entry name" value="Homeodomain-like_sf"/>
</dbReference>
<dbReference type="PANTHER" id="PTHR30055">
    <property type="entry name" value="HTH-TYPE TRANSCRIPTIONAL REGULATOR RUTR"/>
    <property type="match status" value="1"/>
</dbReference>
<dbReference type="Gene3D" id="1.10.357.10">
    <property type="entry name" value="Tetracycline Repressor, domain 2"/>
    <property type="match status" value="1"/>
</dbReference>
<gene>
    <name evidence="6" type="ORF">J7I43_17675</name>
</gene>
<evidence type="ECO:0000256" key="4">
    <source>
        <dbReference type="PROSITE-ProRule" id="PRU00335"/>
    </source>
</evidence>
<evidence type="ECO:0000259" key="5">
    <source>
        <dbReference type="PROSITE" id="PS50977"/>
    </source>
</evidence>
<dbReference type="Pfam" id="PF00440">
    <property type="entry name" value="TetR_N"/>
    <property type="match status" value="1"/>
</dbReference>
<dbReference type="Proteomes" id="UP000679126">
    <property type="component" value="Unassembled WGS sequence"/>
</dbReference>
<accession>A0ABS3YH93</accession>
<dbReference type="InterPro" id="IPR050109">
    <property type="entry name" value="HTH-type_TetR-like_transc_reg"/>
</dbReference>
<keyword evidence="2 4" id="KW-0238">DNA-binding</keyword>
<dbReference type="PROSITE" id="PS50977">
    <property type="entry name" value="HTH_TETR_2"/>
    <property type="match status" value="1"/>
</dbReference>
<comment type="caution">
    <text evidence="6">The sequence shown here is derived from an EMBL/GenBank/DDBJ whole genome shotgun (WGS) entry which is preliminary data.</text>
</comment>
<feature type="domain" description="HTH tetR-type" evidence="5">
    <location>
        <begin position="12"/>
        <end position="72"/>
    </location>
</feature>
<dbReference type="InterPro" id="IPR025996">
    <property type="entry name" value="MT1864/Rv1816-like_C"/>
</dbReference>
<evidence type="ECO:0000313" key="6">
    <source>
        <dbReference type="EMBL" id="MBO9154062.1"/>
    </source>
</evidence>
<dbReference type="InterPro" id="IPR001647">
    <property type="entry name" value="HTH_TetR"/>
</dbReference>
<reference evidence="7" key="1">
    <citation type="submission" date="2021-03" db="EMBL/GenBank/DDBJ databases">
        <title>Assistant Professor.</title>
        <authorList>
            <person name="Huq M.A."/>
        </authorList>
    </citation>
    <scope>NUCLEOTIDE SEQUENCE [LARGE SCALE GENOMIC DNA]</scope>
    <source>
        <strain evidence="7">MAH-28</strain>
    </source>
</reference>
<dbReference type="PANTHER" id="PTHR30055:SF212">
    <property type="entry name" value="TETR-FAMILY FAMILY TRANSCRIPTIONAL REGULATOR"/>
    <property type="match status" value="1"/>
</dbReference>
<dbReference type="EMBL" id="JAGHKP010000003">
    <property type="protein sequence ID" value="MBO9154062.1"/>
    <property type="molecule type" value="Genomic_DNA"/>
</dbReference>
<keyword evidence="1" id="KW-0805">Transcription regulation</keyword>
<evidence type="ECO:0000256" key="1">
    <source>
        <dbReference type="ARBA" id="ARBA00023015"/>
    </source>
</evidence>
<evidence type="ECO:0000256" key="2">
    <source>
        <dbReference type="ARBA" id="ARBA00023125"/>
    </source>
</evidence>
<dbReference type="PRINTS" id="PR00455">
    <property type="entry name" value="HTHTETR"/>
</dbReference>